<feature type="transmembrane region" description="Helical" evidence="7">
    <location>
        <begin position="154"/>
        <end position="178"/>
    </location>
</feature>
<dbReference type="EMBL" id="VNHU01000014">
    <property type="protein sequence ID" value="TYP70010.1"/>
    <property type="molecule type" value="Genomic_DNA"/>
</dbReference>
<dbReference type="Gene3D" id="1.20.1540.10">
    <property type="entry name" value="Rhomboid-like"/>
    <property type="match status" value="1"/>
</dbReference>
<organism evidence="9 10">
    <name type="scientific">Aquimarina intermedia</name>
    <dbReference type="NCBI Taxonomy" id="350814"/>
    <lineage>
        <taxon>Bacteria</taxon>
        <taxon>Pseudomonadati</taxon>
        <taxon>Bacteroidota</taxon>
        <taxon>Flavobacteriia</taxon>
        <taxon>Flavobacteriales</taxon>
        <taxon>Flavobacteriaceae</taxon>
        <taxon>Aquimarina</taxon>
    </lineage>
</organism>
<dbReference type="GO" id="GO:0006508">
    <property type="term" value="P:proteolysis"/>
    <property type="evidence" value="ECO:0007669"/>
    <property type="project" value="UniProtKB-KW"/>
</dbReference>
<name>A0A5S5BV17_9FLAO</name>
<dbReference type="Proteomes" id="UP000324376">
    <property type="component" value="Unassembled WGS sequence"/>
</dbReference>
<protein>
    <submittedName>
        <fullName evidence="9">Membrane associated rhomboid family serine protease</fullName>
    </submittedName>
</protein>
<dbReference type="SUPFAM" id="SSF144091">
    <property type="entry name" value="Rhomboid-like"/>
    <property type="match status" value="1"/>
</dbReference>
<evidence type="ECO:0000256" key="1">
    <source>
        <dbReference type="ARBA" id="ARBA00004141"/>
    </source>
</evidence>
<evidence type="ECO:0000256" key="2">
    <source>
        <dbReference type="ARBA" id="ARBA00009045"/>
    </source>
</evidence>
<keyword evidence="3 7" id="KW-0812">Transmembrane</keyword>
<accession>A0A5S5BV17</accession>
<comment type="similarity">
    <text evidence="2">Belongs to the peptidase S54 family.</text>
</comment>
<feature type="domain" description="Peptidase S54 rhomboid" evidence="8">
    <location>
        <begin position="63"/>
        <end position="207"/>
    </location>
</feature>
<evidence type="ECO:0000256" key="4">
    <source>
        <dbReference type="ARBA" id="ARBA00022801"/>
    </source>
</evidence>
<dbReference type="GO" id="GO:0004252">
    <property type="term" value="F:serine-type endopeptidase activity"/>
    <property type="evidence" value="ECO:0007669"/>
    <property type="project" value="InterPro"/>
</dbReference>
<comment type="subcellular location">
    <subcellularLocation>
        <location evidence="1">Membrane</location>
        <topology evidence="1">Multi-pass membrane protein</topology>
    </subcellularLocation>
</comment>
<keyword evidence="9" id="KW-0645">Protease</keyword>
<keyword evidence="4" id="KW-0378">Hydrolase</keyword>
<keyword evidence="10" id="KW-1185">Reference proteome</keyword>
<feature type="transmembrane region" description="Helical" evidence="7">
    <location>
        <begin position="105"/>
        <end position="122"/>
    </location>
</feature>
<dbReference type="PANTHER" id="PTHR43731:SF14">
    <property type="entry name" value="PRESENILIN-ASSOCIATED RHOMBOID-LIKE PROTEIN, MITOCHONDRIAL"/>
    <property type="match status" value="1"/>
</dbReference>
<feature type="transmembrane region" description="Helical" evidence="7">
    <location>
        <begin position="81"/>
        <end position="99"/>
    </location>
</feature>
<evidence type="ECO:0000256" key="5">
    <source>
        <dbReference type="ARBA" id="ARBA00022989"/>
    </source>
</evidence>
<evidence type="ECO:0000256" key="3">
    <source>
        <dbReference type="ARBA" id="ARBA00022692"/>
    </source>
</evidence>
<feature type="transmembrane region" description="Helical" evidence="7">
    <location>
        <begin position="25"/>
        <end position="44"/>
    </location>
</feature>
<feature type="transmembrane region" description="Helical" evidence="7">
    <location>
        <begin position="190"/>
        <end position="209"/>
    </location>
</feature>
<gene>
    <name evidence="9" type="ORF">BD809_11420</name>
</gene>
<evidence type="ECO:0000256" key="7">
    <source>
        <dbReference type="SAM" id="Phobius"/>
    </source>
</evidence>
<feature type="transmembrane region" description="Helical" evidence="7">
    <location>
        <begin position="215"/>
        <end position="231"/>
    </location>
</feature>
<dbReference type="AlphaFoldDB" id="A0A5S5BV17"/>
<reference evidence="9 10" key="1">
    <citation type="submission" date="2019-07" db="EMBL/GenBank/DDBJ databases">
        <title>Genomic Encyclopedia of Archaeal and Bacterial Type Strains, Phase II (KMG-II): from individual species to whole genera.</title>
        <authorList>
            <person name="Goeker M."/>
        </authorList>
    </citation>
    <scope>NUCLEOTIDE SEQUENCE [LARGE SCALE GENOMIC DNA]</scope>
    <source>
        <strain evidence="9 10">DSM 17527</strain>
    </source>
</reference>
<dbReference type="InterPro" id="IPR035952">
    <property type="entry name" value="Rhomboid-like_sf"/>
</dbReference>
<dbReference type="GO" id="GO:0016020">
    <property type="term" value="C:membrane"/>
    <property type="evidence" value="ECO:0007669"/>
    <property type="project" value="UniProtKB-SubCell"/>
</dbReference>
<comment type="caution">
    <text evidence="9">The sequence shown here is derived from an EMBL/GenBank/DDBJ whole genome shotgun (WGS) entry which is preliminary data.</text>
</comment>
<dbReference type="PANTHER" id="PTHR43731">
    <property type="entry name" value="RHOMBOID PROTEASE"/>
    <property type="match status" value="1"/>
</dbReference>
<keyword evidence="6 7" id="KW-0472">Membrane</keyword>
<evidence type="ECO:0000256" key="6">
    <source>
        <dbReference type="ARBA" id="ARBA00023136"/>
    </source>
</evidence>
<dbReference type="InterPro" id="IPR022764">
    <property type="entry name" value="Peptidase_S54_rhomboid_dom"/>
</dbReference>
<proteinExistence type="inferred from homology"/>
<evidence type="ECO:0000259" key="8">
    <source>
        <dbReference type="Pfam" id="PF01694"/>
    </source>
</evidence>
<feature type="transmembrane region" description="Helical" evidence="7">
    <location>
        <begin position="129"/>
        <end position="148"/>
    </location>
</feature>
<sequence>MRSFSIHFSLKKSVSLTKKNCMSETNLVVILLIVANVLFSLKGFKEYSFFERYKFNIAGIQKGEQIRMLSSGFLHADSMHLFFNMFTLYFFGPVVIVYVGILKFLIIYVASLLVGNIFSFVFHKNEPHYSAIGASGAVSGIIFSAILFRPDMSLYLMLIPIPIPAYIFGIGYLLYTIYGMKSRRDNIGHDAHFGGAVGGYLVTLIMAPWLFEQNLLMIGILAIPIVILFILQRLGKL</sequence>
<evidence type="ECO:0000313" key="9">
    <source>
        <dbReference type="EMBL" id="TYP70010.1"/>
    </source>
</evidence>
<dbReference type="Pfam" id="PF01694">
    <property type="entry name" value="Rhomboid"/>
    <property type="match status" value="1"/>
</dbReference>
<dbReference type="InterPro" id="IPR050925">
    <property type="entry name" value="Rhomboid_protease_S54"/>
</dbReference>
<keyword evidence="5 7" id="KW-1133">Transmembrane helix</keyword>
<evidence type="ECO:0000313" key="10">
    <source>
        <dbReference type="Proteomes" id="UP000324376"/>
    </source>
</evidence>